<comment type="caution">
    <text evidence="1">The sequence shown here is derived from an EMBL/GenBank/DDBJ whole genome shotgun (WGS) entry which is preliminary data.</text>
</comment>
<dbReference type="AlphaFoldDB" id="A0A1B7TCB6"/>
<sequence>MLKIWAVATAMDILRNIKKKRNLKLLITKLEHRSQLILKNKEQNATVDQVKSLHTLKKQVDQLQFSYRQTTWDFYESILTFFASILRVFEIKQKLVDFIERILQVIGIARIGYDLVNFGSTISGLVDITQNSNINRRRRKGL</sequence>
<evidence type="ECO:0000313" key="2">
    <source>
        <dbReference type="Proteomes" id="UP000092321"/>
    </source>
</evidence>
<evidence type="ECO:0000313" key="1">
    <source>
        <dbReference type="EMBL" id="OBA26384.1"/>
    </source>
</evidence>
<gene>
    <name evidence="1" type="ORF">HANVADRAFT_53124</name>
</gene>
<reference evidence="2" key="1">
    <citation type="journal article" date="2016" name="Proc. Natl. Acad. Sci. U.S.A.">
        <title>Comparative genomics of biotechnologically important yeasts.</title>
        <authorList>
            <person name="Riley R."/>
            <person name="Haridas S."/>
            <person name="Wolfe K.H."/>
            <person name="Lopes M.R."/>
            <person name="Hittinger C.T."/>
            <person name="Goeker M."/>
            <person name="Salamov A.A."/>
            <person name="Wisecaver J.H."/>
            <person name="Long T.M."/>
            <person name="Calvey C.H."/>
            <person name="Aerts A.L."/>
            <person name="Barry K.W."/>
            <person name="Choi C."/>
            <person name="Clum A."/>
            <person name="Coughlan A.Y."/>
            <person name="Deshpande S."/>
            <person name="Douglass A.P."/>
            <person name="Hanson S.J."/>
            <person name="Klenk H.-P."/>
            <person name="LaButti K.M."/>
            <person name="Lapidus A."/>
            <person name="Lindquist E.A."/>
            <person name="Lipzen A.M."/>
            <person name="Meier-Kolthoff J.P."/>
            <person name="Ohm R.A."/>
            <person name="Otillar R.P."/>
            <person name="Pangilinan J.L."/>
            <person name="Peng Y."/>
            <person name="Rokas A."/>
            <person name="Rosa C.A."/>
            <person name="Scheuner C."/>
            <person name="Sibirny A.A."/>
            <person name="Slot J.C."/>
            <person name="Stielow J.B."/>
            <person name="Sun H."/>
            <person name="Kurtzman C.P."/>
            <person name="Blackwell M."/>
            <person name="Grigoriev I.V."/>
            <person name="Jeffries T.W."/>
        </authorList>
    </citation>
    <scope>NUCLEOTIDE SEQUENCE [LARGE SCALE GENOMIC DNA]</scope>
    <source>
        <strain evidence="2">NRRL Y-1626</strain>
    </source>
</reference>
<protein>
    <submittedName>
        <fullName evidence="1">Uncharacterized protein</fullName>
    </submittedName>
</protein>
<name>A0A1B7TCB6_9ASCO</name>
<dbReference type="Proteomes" id="UP000092321">
    <property type="component" value="Unassembled WGS sequence"/>
</dbReference>
<proteinExistence type="predicted"/>
<accession>A0A1B7TCB6</accession>
<keyword evidence="2" id="KW-1185">Reference proteome</keyword>
<organism evidence="1 2">
    <name type="scientific">Hanseniaspora valbyensis NRRL Y-1626</name>
    <dbReference type="NCBI Taxonomy" id="766949"/>
    <lineage>
        <taxon>Eukaryota</taxon>
        <taxon>Fungi</taxon>
        <taxon>Dikarya</taxon>
        <taxon>Ascomycota</taxon>
        <taxon>Saccharomycotina</taxon>
        <taxon>Saccharomycetes</taxon>
        <taxon>Saccharomycodales</taxon>
        <taxon>Saccharomycodaceae</taxon>
        <taxon>Hanseniaspora</taxon>
    </lineage>
</organism>
<dbReference type="EMBL" id="LXPE01000018">
    <property type="protein sequence ID" value="OBA26384.1"/>
    <property type="molecule type" value="Genomic_DNA"/>
</dbReference>